<sequence length="142" mass="15131">IQANEQDPEEYTRVILHDNLNFTGTLVIEGDVVLDGQNITLTAVDGFPAIVATGKIIITNNARNVTINGVVSAKEGIVPASDDTSNSSTTINGALVTGETGYSSSLGGTHRLNHWKGKASILDFGITKQERIPQVVVLDWND</sequence>
<accession>A0A0F8WQI0</accession>
<proteinExistence type="predicted"/>
<reference evidence="1" key="1">
    <citation type="journal article" date="2015" name="Nature">
        <title>Complex archaea that bridge the gap between prokaryotes and eukaryotes.</title>
        <authorList>
            <person name="Spang A."/>
            <person name="Saw J.H."/>
            <person name="Jorgensen S.L."/>
            <person name="Zaremba-Niedzwiedzka K."/>
            <person name="Martijn J."/>
            <person name="Lind A.E."/>
            <person name="van Eijk R."/>
            <person name="Schleper C."/>
            <person name="Guy L."/>
            <person name="Ettema T.J."/>
        </authorList>
    </citation>
    <scope>NUCLEOTIDE SEQUENCE</scope>
</reference>
<gene>
    <name evidence="1" type="ORF">LCGC14_3039920</name>
</gene>
<comment type="caution">
    <text evidence="1">The sequence shown here is derived from an EMBL/GenBank/DDBJ whole genome shotgun (WGS) entry which is preliminary data.</text>
</comment>
<protein>
    <recommendedName>
        <fullName evidence="2">G8 domain-containing protein</fullName>
    </recommendedName>
</protein>
<evidence type="ECO:0000313" key="1">
    <source>
        <dbReference type="EMBL" id="KKK58883.1"/>
    </source>
</evidence>
<dbReference type="EMBL" id="LAZR01063751">
    <property type="protein sequence ID" value="KKK58883.1"/>
    <property type="molecule type" value="Genomic_DNA"/>
</dbReference>
<name>A0A0F8WQI0_9ZZZZ</name>
<dbReference type="AlphaFoldDB" id="A0A0F8WQI0"/>
<evidence type="ECO:0008006" key="2">
    <source>
        <dbReference type="Google" id="ProtNLM"/>
    </source>
</evidence>
<feature type="non-terminal residue" evidence="1">
    <location>
        <position position="1"/>
    </location>
</feature>
<organism evidence="1">
    <name type="scientific">marine sediment metagenome</name>
    <dbReference type="NCBI Taxonomy" id="412755"/>
    <lineage>
        <taxon>unclassified sequences</taxon>
        <taxon>metagenomes</taxon>
        <taxon>ecological metagenomes</taxon>
    </lineage>
</organism>